<protein>
    <recommendedName>
        <fullName evidence="8">Magnesium transporter NIPA2</fullName>
    </recommendedName>
</protein>
<dbReference type="InParanoid" id="A0A2R5G7Q0"/>
<feature type="transmembrane region" description="Helical" evidence="5">
    <location>
        <begin position="159"/>
        <end position="181"/>
    </location>
</feature>
<keyword evidence="7" id="KW-1185">Reference proteome</keyword>
<dbReference type="InterPro" id="IPR037185">
    <property type="entry name" value="EmrE-like"/>
</dbReference>
<comment type="subcellular location">
    <subcellularLocation>
        <location evidence="1">Membrane</location>
        <topology evidence="1">Multi-pass membrane protein</topology>
    </subcellularLocation>
</comment>
<evidence type="ECO:0000256" key="5">
    <source>
        <dbReference type="SAM" id="Phobius"/>
    </source>
</evidence>
<gene>
    <name evidence="6" type="ORF">FCC1311_002792</name>
</gene>
<evidence type="ECO:0000313" key="6">
    <source>
        <dbReference type="EMBL" id="GBG24061.1"/>
    </source>
</evidence>
<feature type="transmembrane region" description="Helical" evidence="5">
    <location>
        <begin position="131"/>
        <end position="152"/>
    </location>
</feature>
<dbReference type="OrthoDB" id="165382at2759"/>
<dbReference type="Proteomes" id="UP000241890">
    <property type="component" value="Unassembled WGS sequence"/>
</dbReference>
<keyword evidence="3 5" id="KW-1133">Transmembrane helix</keyword>
<evidence type="ECO:0000256" key="1">
    <source>
        <dbReference type="ARBA" id="ARBA00004141"/>
    </source>
</evidence>
<feature type="transmembrane region" description="Helical" evidence="5">
    <location>
        <begin position="273"/>
        <end position="293"/>
    </location>
</feature>
<feature type="transmembrane region" description="Helical" evidence="5">
    <location>
        <begin position="201"/>
        <end position="221"/>
    </location>
</feature>
<accession>A0A2R5G7Q0</accession>
<organism evidence="6 7">
    <name type="scientific">Hondaea fermentalgiana</name>
    <dbReference type="NCBI Taxonomy" id="2315210"/>
    <lineage>
        <taxon>Eukaryota</taxon>
        <taxon>Sar</taxon>
        <taxon>Stramenopiles</taxon>
        <taxon>Bigyra</taxon>
        <taxon>Labyrinthulomycetes</taxon>
        <taxon>Thraustochytrida</taxon>
        <taxon>Thraustochytriidae</taxon>
        <taxon>Hondaea</taxon>
    </lineage>
</organism>
<dbReference type="Pfam" id="PF05653">
    <property type="entry name" value="Mg_trans_NIPA"/>
    <property type="match status" value="1"/>
</dbReference>
<dbReference type="GO" id="GO:0016020">
    <property type="term" value="C:membrane"/>
    <property type="evidence" value="ECO:0007669"/>
    <property type="project" value="UniProtKB-SubCell"/>
</dbReference>
<dbReference type="AlphaFoldDB" id="A0A2R5G7Q0"/>
<keyword evidence="2 5" id="KW-0812">Transmembrane</keyword>
<evidence type="ECO:0000313" key="7">
    <source>
        <dbReference type="Proteomes" id="UP000241890"/>
    </source>
</evidence>
<dbReference type="EMBL" id="BEYU01000003">
    <property type="protein sequence ID" value="GBG24061.1"/>
    <property type="molecule type" value="Genomic_DNA"/>
</dbReference>
<dbReference type="GO" id="GO:0015095">
    <property type="term" value="F:magnesium ion transmembrane transporter activity"/>
    <property type="evidence" value="ECO:0007669"/>
    <property type="project" value="InterPro"/>
</dbReference>
<evidence type="ECO:0008006" key="8">
    <source>
        <dbReference type="Google" id="ProtNLM"/>
    </source>
</evidence>
<feature type="transmembrane region" description="Helical" evidence="5">
    <location>
        <begin position="337"/>
        <end position="359"/>
    </location>
</feature>
<evidence type="ECO:0000256" key="4">
    <source>
        <dbReference type="ARBA" id="ARBA00023136"/>
    </source>
</evidence>
<reference evidence="6 7" key="1">
    <citation type="submission" date="2017-12" db="EMBL/GenBank/DDBJ databases">
        <title>Sequencing, de novo assembly and annotation of complete genome of a new Thraustochytrid species, strain FCC1311.</title>
        <authorList>
            <person name="Sedici K."/>
            <person name="Godart F."/>
            <person name="Aiese Cigliano R."/>
            <person name="Sanseverino W."/>
            <person name="Barakat M."/>
            <person name="Ortet P."/>
            <person name="Marechal E."/>
            <person name="Cagnac O."/>
            <person name="Amato A."/>
        </authorList>
    </citation>
    <scope>NUCLEOTIDE SEQUENCE [LARGE SCALE GENOMIC DNA]</scope>
</reference>
<evidence type="ECO:0000256" key="3">
    <source>
        <dbReference type="ARBA" id="ARBA00022989"/>
    </source>
</evidence>
<feature type="transmembrane region" description="Helical" evidence="5">
    <location>
        <begin position="107"/>
        <end position="125"/>
    </location>
</feature>
<feature type="transmembrane region" description="Helical" evidence="5">
    <location>
        <begin position="233"/>
        <end position="261"/>
    </location>
</feature>
<evidence type="ECO:0000256" key="2">
    <source>
        <dbReference type="ARBA" id="ARBA00022692"/>
    </source>
</evidence>
<dbReference type="PANTHER" id="PTHR12570">
    <property type="match status" value="1"/>
</dbReference>
<sequence>MLAGSQADVAIGLVVCLISGVLSNLGLLLMKLVVTVSENDLVEAVTPSEEGAYDAEAMGEVDDDGSHLLWQRHRPMMRRTTSSSFFDDFTVTKDASVEVLSRANLKWGLGLVLYTIGQALNLVALSFLEQVIWAVLSLSSLVANAIFAHLLLDEHMTLVDLACTALILLGSALVVIANSSAVSNAAAPSVEDLLAHFSRPWFAIYASLLAALLLGCALHAMRSLGRGHRVHALTWTILSATCGSVSVLLGKCIVQVVGIVYHNHEVKAVMTAPSTYIVLAIFIMAALGALVSLNMALAVGEALLVVPWLTVANTMLAILGGILYFEEFQVLEAAGSATLFASGVLLAFGGEGGLIIVLAELMADLLSNVLENVVDE</sequence>
<proteinExistence type="predicted"/>
<dbReference type="SUPFAM" id="SSF103481">
    <property type="entry name" value="Multidrug resistance efflux transporter EmrE"/>
    <property type="match status" value="1"/>
</dbReference>
<name>A0A2R5G7Q0_9STRA</name>
<feature type="transmembrane region" description="Helical" evidence="5">
    <location>
        <begin position="6"/>
        <end position="29"/>
    </location>
</feature>
<dbReference type="PANTHER" id="PTHR12570:SF9">
    <property type="entry name" value="MAGNESIUM TRANSPORTER NIPA8-RELATED"/>
    <property type="match status" value="1"/>
</dbReference>
<dbReference type="InterPro" id="IPR008521">
    <property type="entry name" value="Mg_trans_NIPA"/>
</dbReference>
<keyword evidence="4 5" id="KW-0472">Membrane</keyword>
<comment type="caution">
    <text evidence="6">The sequence shown here is derived from an EMBL/GenBank/DDBJ whole genome shotgun (WGS) entry which is preliminary data.</text>
</comment>
<feature type="transmembrane region" description="Helical" evidence="5">
    <location>
        <begin position="305"/>
        <end position="325"/>
    </location>
</feature>